<dbReference type="Proteomes" id="UP000287605">
    <property type="component" value="Unassembled WGS sequence"/>
</dbReference>
<dbReference type="AlphaFoldDB" id="A0A430B1V6"/>
<accession>A0A430B1V6</accession>
<evidence type="ECO:0000313" key="2">
    <source>
        <dbReference type="Proteomes" id="UP000287605"/>
    </source>
</evidence>
<dbReference type="RefSeq" id="WP_126807237.1">
    <property type="nucleotide sequence ID" value="NZ_NGKA01000003.1"/>
</dbReference>
<keyword evidence="2" id="KW-1185">Reference proteome</keyword>
<dbReference type="EMBL" id="NGKA01000003">
    <property type="protein sequence ID" value="RSU14315.1"/>
    <property type="molecule type" value="Genomic_DNA"/>
</dbReference>
<gene>
    <name evidence="1" type="ORF">CBF29_03165</name>
</gene>
<name>A0A430B1V6_9ENTE</name>
<evidence type="ECO:0000313" key="1">
    <source>
        <dbReference type="EMBL" id="RSU14315.1"/>
    </source>
</evidence>
<sequence length="131" mass="15026">MSFFRRLFSKKEQPSDSLIEKESIGRQEKEIQFRKRGSSESLESEWRTVPNYIAADEEEYEIVSLIVTAIAAGDKPESQFKIKKIMKVNPEVELVSVIAAAIAAGDNSERKYIVKSVKQKNDRRMDDVKEI</sequence>
<proteinExistence type="predicted"/>
<protein>
    <submittedName>
        <fullName evidence="1">Uncharacterized protein</fullName>
    </submittedName>
</protein>
<reference evidence="1 2" key="1">
    <citation type="submission" date="2017-05" db="EMBL/GenBank/DDBJ databases">
        <title>Vagococcus spp. assemblies.</title>
        <authorList>
            <person name="Gulvik C.A."/>
        </authorList>
    </citation>
    <scope>NUCLEOTIDE SEQUENCE [LARGE SCALE GENOMIC DNA]</scope>
    <source>
        <strain evidence="1 2">CCUG 51432</strain>
    </source>
</reference>
<comment type="caution">
    <text evidence="1">The sequence shown here is derived from an EMBL/GenBank/DDBJ whole genome shotgun (WGS) entry which is preliminary data.</text>
</comment>
<dbReference type="OrthoDB" id="2222210at2"/>
<organism evidence="1 2">
    <name type="scientific">Vagococcus elongatus</name>
    <dbReference type="NCBI Taxonomy" id="180344"/>
    <lineage>
        <taxon>Bacteria</taxon>
        <taxon>Bacillati</taxon>
        <taxon>Bacillota</taxon>
        <taxon>Bacilli</taxon>
        <taxon>Lactobacillales</taxon>
        <taxon>Enterococcaceae</taxon>
        <taxon>Vagococcus</taxon>
    </lineage>
</organism>